<dbReference type="Gene3D" id="3.30.499.10">
    <property type="entry name" value="Aconitase, domain 3"/>
    <property type="match status" value="2"/>
</dbReference>
<dbReference type="UniPathway" id="UPA00223">
    <property type="reaction ID" value="UER00718"/>
</dbReference>
<accession>A0A061JMS8</accession>
<comment type="similarity">
    <text evidence="4 16">Belongs to the aconitase/IPM isomerase family.</text>
</comment>
<dbReference type="Gene3D" id="3.40.1060.10">
    <property type="entry name" value="Aconitase, Domain 2"/>
    <property type="match status" value="1"/>
</dbReference>
<dbReference type="GO" id="GO:0003730">
    <property type="term" value="F:mRNA 3'-UTR binding"/>
    <property type="evidence" value="ECO:0007669"/>
    <property type="project" value="UniProtKB-ARBA"/>
</dbReference>
<feature type="domain" description="Aconitase B swivel" evidence="20">
    <location>
        <begin position="169"/>
        <end position="382"/>
    </location>
</feature>
<dbReference type="RefSeq" id="WP_003294489.1">
    <property type="nucleotide sequence ID" value="NZ_KK020676.1"/>
</dbReference>
<dbReference type="InterPro" id="IPR015928">
    <property type="entry name" value="Aconitase/3IPM_dehydase_swvl"/>
</dbReference>
<dbReference type="Pfam" id="PF11791">
    <property type="entry name" value="Aconitase_B_N"/>
    <property type="match status" value="1"/>
</dbReference>
<dbReference type="NCBIfam" id="NF006690">
    <property type="entry name" value="PRK09238.1"/>
    <property type="match status" value="1"/>
</dbReference>
<feature type="binding site" evidence="18">
    <location>
        <position position="794"/>
    </location>
    <ligand>
        <name>substrate</name>
    </ligand>
</feature>
<feature type="binding site" evidence="17">
    <location>
        <position position="772"/>
    </location>
    <ligand>
        <name>[4Fe-4S] cluster</name>
        <dbReference type="ChEBI" id="CHEBI:49883"/>
    </ligand>
</feature>
<evidence type="ECO:0000256" key="11">
    <source>
        <dbReference type="ARBA" id="ARBA00022884"/>
    </source>
</evidence>
<dbReference type="InterPro" id="IPR015931">
    <property type="entry name" value="Acnase/IPM_dHydase_lsu_aba_1/3"/>
</dbReference>
<evidence type="ECO:0000256" key="8">
    <source>
        <dbReference type="ARBA" id="ARBA00022485"/>
    </source>
</evidence>
<feature type="binding site" evidence="18">
    <location>
        <position position="501"/>
    </location>
    <ligand>
        <name>substrate</name>
    </ligand>
</feature>
<name>A0A061JMS8_STUST</name>
<evidence type="ECO:0000256" key="6">
    <source>
        <dbReference type="ARBA" id="ARBA00013250"/>
    </source>
</evidence>
<feature type="binding site" evidence="18">
    <location>
        <position position="191"/>
    </location>
    <ligand>
        <name>substrate</name>
    </ligand>
</feature>
<dbReference type="EMBL" id="AMCZ02000037">
    <property type="protein sequence ID" value="EWC39494.1"/>
    <property type="molecule type" value="Genomic_DNA"/>
</dbReference>
<evidence type="ECO:0000313" key="22">
    <source>
        <dbReference type="EMBL" id="EWC39494.1"/>
    </source>
</evidence>
<dbReference type="PROSITE" id="PS00450">
    <property type="entry name" value="ACONITASE_1"/>
    <property type="match status" value="1"/>
</dbReference>
<evidence type="ECO:0000256" key="9">
    <source>
        <dbReference type="ARBA" id="ARBA00022532"/>
    </source>
</evidence>
<feature type="binding site" evidence="18">
    <location>
        <begin position="417"/>
        <end position="419"/>
    </location>
    <ligand>
        <name>substrate</name>
    </ligand>
</feature>
<dbReference type="InterPro" id="IPR050926">
    <property type="entry name" value="Aconitase/IPM_isomerase"/>
</dbReference>
<evidence type="ECO:0000259" key="19">
    <source>
        <dbReference type="Pfam" id="PF00330"/>
    </source>
</evidence>
<dbReference type="GO" id="GO:0003994">
    <property type="term" value="F:aconitate hydratase activity"/>
    <property type="evidence" value="ECO:0007669"/>
    <property type="project" value="UniProtKB-EC"/>
</dbReference>
<dbReference type="FunFam" id="3.20.19.10:FF:000004">
    <property type="entry name" value="Aconitate hydratase B"/>
    <property type="match status" value="1"/>
</dbReference>
<keyword evidence="11" id="KW-0694">RNA-binding</keyword>
<dbReference type="InterPro" id="IPR036288">
    <property type="entry name" value="Aconitase_B_HEAT-like_dom_sf"/>
</dbReference>
<evidence type="ECO:0000256" key="3">
    <source>
        <dbReference type="ARBA" id="ARBA00005026"/>
    </source>
</evidence>
<dbReference type="InterPro" id="IPR018136">
    <property type="entry name" value="Aconitase_4Fe-4S_BS"/>
</dbReference>
<comment type="catalytic activity">
    <reaction evidence="15 16">
        <text>citrate = D-threo-isocitrate</text>
        <dbReference type="Rhea" id="RHEA:10336"/>
        <dbReference type="ChEBI" id="CHEBI:15562"/>
        <dbReference type="ChEBI" id="CHEBI:16947"/>
        <dbReference type="EC" id="4.2.1.3"/>
    </reaction>
</comment>
<dbReference type="PANTHER" id="PTHR43160">
    <property type="entry name" value="ACONITATE HYDRATASE B"/>
    <property type="match status" value="1"/>
</dbReference>
<dbReference type="SUPFAM" id="SSF74778">
    <property type="entry name" value="Aconitase B, N-terminal domain"/>
    <property type="match status" value="1"/>
</dbReference>
<dbReference type="eggNOG" id="COG1049">
    <property type="taxonomic scope" value="Bacteria"/>
</dbReference>
<dbReference type="NCBIfam" id="TIGR00117">
    <property type="entry name" value="acnB"/>
    <property type="match status" value="1"/>
</dbReference>
<dbReference type="Gene3D" id="1.25.40.310">
    <property type="entry name" value="Aconitate B, HEAT-like domain"/>
    <property type="match status" value="1"/>
</dbReference>
<dbReference type="SUPFAM" id="SSF52016">
    <property type="entry name" value="LeuD/IlvD-like"/>
    <property type="match status" value="1"/>
</dbReference>
<dbReference type="GO" id="GO:0051539">
    <property type="term" value="F:4 iron, 4 sulfur cluster binding"/>
    <property type="evidence" value="ECO:0007669"/>
    <property type="project" value="UniProtKB-KW"/>
</dbReference>
<comment type="catalytic activity">
    <reaction evidence="1 16">
        <text>(2S,3R)-3-hydroxybutane-1,2,3-tricarboxylate = 2-methyl-cis-aconitate + H2O</text>
        <dbReference type="Rhea" id="RHEA:17941"/>
        <dbReference type="ChEBI" id="CHEBI:15377"/>
        <dbReference type="ChEBI" id="CHEBI:57429"/>
        <dbReference type="ChEBI" id="CHEBI:57872"/>
        <dbReference type="EC" id="4.2.1.99"/>
    </reaction>
</comment>
<dbReference type="Pfam" id="PF00330">
    <property type="entry name" value="Aconitase"/>
    <property type="match status" value="1"/>
</dbReference>
<dbReference type="SUPFAM" id="SSF53732">
    <property type="entry name" value="Aconitase iron-sulfur domain"/>
    <property type="match status" value="1"/>
</dbReference>
<organism evidence="22 23">
    <name type="scientific">Stutzerimonas stutzeri KOS6</name>
    <dbReference type="NCBI Taxonomy" id="1218352"/>
    <lineage>
        <taxon>Bacteria</taxon>
        <taxon>Pseudomonadati</taxon>
        <taxon>Pseudomonadota</taxon>
        <taxon>Gammaproteobacteria</taxon>
        <taxon>Pseudomonadales</taxon>
        <taxon>Pseudomonadaceae</taxon>
        <taxon>Stutzerimonas</taxon>
    </lineage>
</organism>
<dbReference type="GO" id="GO:0005829">
    <property type="term" value="C:cytosol"/>
    <property type="evidence" value="ECO:0007669"/>
    <property type="project" value="InterPro"/>
</dbReference>
<dbReference type="HOGENOM" id="CLU_016536_0_0_6"/>
<evidence type="ECO:0000259" key="21">
    <source>
        <dbReference type="Pfam" id="PF11791"/>
    </source>
</evidence>
<reference evidence="22 23" key="1">
    <citation type="journal article" date="2013" name="Genome Announc.">
        <title>Draft Genome of the Nitrogen-Fixing Bacterium Pseudomonas stutzeri Strain KOS6 Isolated from Industrial Hydrocarbon Sludge.</title>
        <authorList>
            <person name="Grigoryeva T.V."/>
            <person name="Laikov A.V."/>
            <person name="Naumova R.P."/>
            <person name="Manolov A.I."/>
            <person name="Larin A.K."/>
            <person name="Karpova I.Y."/>
            <person name="Semashko T.A."/>
            <person name="Alexeev D.G."/>
            <person name="Kostryukova E.S."/>
            <person name="Muller R."/>
            <person name="Govorun V.M."/>
        </authorList>
    </citation>
    <scope>NUCLEOTIDE SEQUENCE [LARGE SCALE GENOMIC DNA]</scope>
    <source>
        <strain evidence="22 23">KOS6</strain>
    </source>
</reference>
<feature type="binding site" evidence="17">
    <location>
        <position position="713"/>
    </location>
    <ligand>
        <name>[4Fe-4S] cluster</name>
        <dbReference type="ChEBI" id="CHEBI:49883"/>
    </ligand>
</feature>
<evidence type="ECO:0000256" key="15">
    <source>
        <dbReference type="ARBA" id="ARBA00023501"/>
    </source>
</evidence>
<keyword evidence="13 17" id="KW-0411">Iron-sulfur</keyword>
<feature type="binding site" evidence="17">
    <location>
        <position position="775"/>
    </location>
    <ligand>
        <name>[4Fe-4S] cluster</name>
        <dbReference type="ChEBI" id="CHEBI:49883"/>
    </ligand>
</feature>
<dbReference type="FunFam" id="3.30.499.10:FF:000001">
    <property type="entry name" value="Aconitate hydratase B"/>
    <property type="match status" value="1"/>
</dbReference>
<dbReference type="AlphaFoldDB" id="A0A061JMS8"/>
<dbReference type="GO" id="GO:0046872">
    <property type="term" value="F:metal ion binding"/>
    <property type="evidence" value="ECO:0007669"/>
    <property type="project" value="UniProtKB-KW"/>
</dbReference>
<evidence type="ECO:0000256" key="13">
    <source>
        <dbReference type="ARBA" id="ARBA00023014"/>
    </source>
</evidence>
<feature type="binding site" evidence="18">
    <location>
        <begin position="244"/>
        <end position="246"/>
    </location>
    <ligand>
        <name>substrate</name>
    </ligand>
</feature>
<dbReference type="OrthoDB" id="9758061at2"/>
<dbReference type="GO" id="GO:0006099">
    <property type="term" value="P:tricarboxylic acid cycle"/>
    <property type="evidence" value="ECO:0007669"/>
    <property type="project" value="UniProtKB-UniPathway"/>
</dbReference>
<evidence type="ECO:0000256" key="14">
    <source>
        <dbReference type="ARBA" id="ARBA00023239"/>
    </source>
</evidence>
<evidence type="ECO:0000256" key="17">
    <source>
        <dbReference type="PIRSR" id="PIRSR036687-1"/>
    </source>
</evidence>
<dbReference type="Gene3D" id="3.20.19.10">
    <property type="entry name" value="Aconitase, domain 4"/>
    <property type="match status" value="1"/>
</dbReference>
<keyword evidence="8 17" id="KW-0004">4Fe-4S</keyword>
<dbReference type="EC" id="4.2.1.99" evidence="6 16"/>
<evidence type="ECO:0000256" key="4">
    <source>
        <dbReference type="ARBA" id="ARBA00007185"/>
    </source>
</evidence>
<protein>
    <recommendedName>
        <fullName evidence="7 16">Aconitate hydratase B</fullName>
        <ecNumber evidence="5 16">4.2.1.3</ecNumber>
        <ecNumber evidence="6 16">4.2.1.99</ecNumber>
    </recommendedName>
    <alternativeName>
        <fullName evidence="16">2-methylisocitrate dehydratase</fullName>
    </alternativeName>
</protein>
<evidence type="ECO:0000256" key="2">
    <source>
        <dbReference type="ARBA" id="ARBA00004717"/>
    </source>
</evidence>
<evidence type="ECO:0000256" key="18">
    <source>
        <dbReference type="PIRSR" id="PIRSR036687-2"/>
    </source>
</evidence>
<evidence type="ECO:0000313" key="23">
    <source>
        <dbReference type="Proteomes" id="UP000026923"/>
    </source>
</evidence>
<evidence type="ECO:0000256" key="16">
    <source>
        <dbReference type="PIRNR" id="PIRNR036687"/>
    </source>
</evidence>
<keyword evidence="9 16" id="KW-0816">Tricarboxylic acid cycle</keyword>
<keyword evidence="12 17" id="KW-0408">Iron</keyword>
<dbReference type="Proteomes" id="UP000026923">
    <property type="component" value="Unassembled WGS sequence"/>
</dbReference>
<evidence type="ECO:0000256" key="12">
    <source>
        <dbReference type="ARBA" id="ARBA00023004"/>
    </source>
</evidence>
<dbReference type="GO" id="GO:0019629">
    <property type="term" value="P:propionate catabolic process, 2-methylcitrate cycle"/>
    <property type="evidence" value="ECO:0007669"/>
    <property type="project" value="TreeGrafter"/>
</dbReference>
<dbReference type="FunFam" id="1.25.40.310:FF:000001">
    <property type="entry name" value="Aconitate hydratase B"/>
    <property type="match status" value="1"/>
</dbReference>
<keyword evidence="14 16" id="KW-0456">Lyase</keyword>
<dbReference type="Pfam" id="PF06434">
    <property type="entry name" value="Aconitase_2_N"/>
    <property type="match status" value="1"/>
</dbReference>
<evidence type="ECO:0000256" key="1">
    <source>
        <dbReference type="ARBA" id="ARBA00000118"/>
    </source>
</evidence>
<feature type="binding site" evidence="18">
    <location>
        <position position="799"/>
    </location>
    <ligand>
        <name>substrate</name>
    </ligand>
</feature>
<dbReference type="InterPro" id="IPR015933">
    <property type="entry name" value="Aconitase_B_HEAT-like_dom"/>
</dbReference>
<dbReference type="UniPathway" id="UPA00946"/>
<keyword evidence="10 17" id="KW-0479">Metal-binding</keyword>
<dbReference type="InterPro" id="IPR015932">
    <property type="entry name" value="Aconitase_dom2"/>
</dbReference>
<comment type="caution">
    <text evidence="22">The sequence shown here is derived from an EMBL/GenBank/DDBJ whole genome shotgun (WGS) entry which is preliminary data.</text>
</comment>
<comment type="pathway">
    <text evidence="2 16">Carbohydrate metabolism; tricarboxylic acid cycle; isocitrate from oxaloacetate: step 2/2.</text>
</comment>
<comment type="cofactor">
    <cofactor evidence="17">
        <name>[4Fe-4S] cluster</name>
        <dbReference type="ChEBI" id="CHEBI:49883"/>
    </cofactor>
    <text evidence="17">Binds 1 [4Fe-4S] cluster per subunit.</text>
</comment>
<comment type="pathway">
    <text evidence="3">Organic acid metabolism; propanoate degradation.</text>
</comment>
<feature type="domain" description="Aconitase/3-isopropylmalate dehydratase large subunit alpha/beta/alpha" evidence="19">
    <location>
        <begin position="475"/>
        <end position="821"/>
    </location>
</feature>
<dbReference type="InterPro" id="IPR015929">
    <property type="entry name" value="Aconitase_B_swivel"/>
</dbReference>
<dbReference type="InterPro" id="IPR004406">
    <property type="entry name" value="Aconitase_B"/>
</dbReference>
<evidence type="ECO:0000259" key="20">
    <source>
        <dbReference type="Pfam" id="PF06434"/>
    </source>
</evidence>
<dbReference type="CDD" id="cd01576">
    <property type="entry name" value="AcnB_Swivel"/>
    <property type="match status" value="1"/>
</dbReference>
<dbReference type="InterPro" id="IPR001030">
    <property type="entry name" value="Acoase/IPM_deHydtase_lsu_aba"/>
</dbReference>
<proteinExistence type="inferred from homology"/>
<sequence>MLEAYRKHVEERAAQGVVPQPLNAEQTAGLVELLKNPPAGEEEFLVDLITNRVPAGVDEAAYVKAGFLSALAKGETSSPLLSKQRAVELLGTMQGGYNISTLVELLDSAELGAVAAEQLKHTLLMFDAFHDVAEKAKAGNENAKAVMQSWAEGEWFTNRPAVAEKVSLSVFKVTGETNTDDLSPAPDAWSRPDIPLHALAMLKMARDGINPDAPGSVGPIQQMEELKAKGFPVAYVGDVVGTGSSRKSATNSVLWFFGDDIPYVPNKRAGGFCFGTKIAPIFYNTMEDAGALPIEFDCSNLAMGDVIDVYPYAGKVCKHGTEEVITTFELKTDVLLDEVRAGGRIPLIIGRGLTEKARAELGLAPSTLFKKPEAPTDSGKGFTLAQKMVGRACGLPEGQGVRPGTYCEPKMTTVGSQDTTGPMTRDELKDLACLGFSADLVMQSFCHTAAYPKPIDVNTHHTLPDFIMNRSGVSLRPGDGIIHSWLNRMLLPDTVGTGGDSHTRFPIGISFPAGSGLVAFAAATGVMPLDMPESVLVRFKGQMQPGITLRDLVHAIPYYAIQQGLLTVEKKGKKNIFSGRILEIEGLNQLTVEQAFELSDASAERSAAGCTIKLPEDSIAEYLKSNITMLRWMISEGYGDARTLERRAQAMEAWIADPKLLEADKDAEYAAVIEIDLSEVKEPVLCAPNDPDDARLLSTVAGEKIDEVFIGSCMTNIGHFRAAGKLLDKVKGGIPTRLWLAPPTKMDAHQLTEEGYYGIYGKAGARMEMPGCSLCMGNQARVQTGSTVVSTSTRNFPNRLGDATNVYLASAELAAVASITGKLPTVEEYMEYAKNIDSMAADIYRYLSFDQIAEFRDAAEKAKIKVVEV</sequence>
<dbReference type="PIRSF" id="PIRSF036687">
    <property type="entry name" value="AcnB"/>
    <property type="match status" value="1"/>
</dbReference>
<dbReference type="FunFam" id="3.30.499.10:FF:000008">
    <property type="entry name" value="Aconitate hydratase B"/>
    <property type="match status" value="1"/>
</dbReference>
<evidence type="ECO:0000256" key="5">
    <source>
        <dbReference type="ARBA" id="ARBA00012926"/>
    </source>
</evidence>
<dbReference type="EC" id="4.2.1.3" evidence="5 16"/>
<gene>
    <name evidence="22" type="ORF">B597_019925</name>
</gene>
<dbReference type="InterPro" id="IPR036008">
    <property type="entry name" value="Aconitase_4Fe-4S_dom"/>
</dbReference>
<evidence type="ECO:0000256" key="7">
    <source>
        <dbReference type="ARBA" id="ARBA00019379"/>
    </source>
</evidence>
<dbReference type="PANTHER" id="PTHR43160:SF4">
    <property type="entry name" value="ACONITATE HYDRATASE B"/>
    <property type="match status" value="1"/>
</dbReference>
<evidence type="ECO:0000256" key="10">
    <source>
        <dbReference type="ARBA" id="ARBA00022723"/>
    </source>
</evidence>
<dbReference type="CDD" id="cd01581">
    <property type="entry name" value="AcnB"/>
    <property type="match status" value="1"/>
</dbReference>
<feature type="domain" description="Aconitase B HEAT-like" evidence="21">
    <location>
        <begin position="4"/>
        <end position="156"/>
    </location>
</feature>
<dbReference type="GO" id="GO:0047456">
    <property type="term" value="F:2-methylisocitrate dehydratase activity"/>
    <property type="evidence" value="ECO:0007669"/>
    <property type="project" value="UniProtKB-EC"/>
</dbReference>